<dbReference type="SUPFAM" id="SSF46689">
    <property type="entry name" value="Homeodomain-like"/>
    <property type="match status" value="2"/>
</dbReference>
<comment type="caution">
    <text evidence="5">The sequence shown here is derived from an EMBL/GenBank/DDBJ whole genome shotgun (WGS) entry which is preliminary data.</text>
</comment>
<dbReference type="InterPro" id="IPR003313">
    <property type="entry name" value="AraC-bd"/>
</dbReference>
<dbReference type="SUPFAM" id="SSF51215">
    <property type="entry name" value="Regulatory protein AraC"/>
    <property type="match status" value="1"/>
</dbReference>
<organism evidence="5 6">
    <name type="scientific">Aquimarina addita</name>
    <dbReference type="NCBI Taxonomy" id="870485"/>
    <lineage>
        <taxon>Bacteria</taxon>
        <taxon>Pseudomonadati</taxon>
        <taxon>Bacteroidota</taxon>
        <taxon>Flavobacteriia</taxon>
        <taxon>Flavobacteriales</taxon>
        <taxon>Flavobacteriaceae</taxon>
        <taxon>Aquimarina</taxon>
    </lineage>
</organism>
<dbReference type="EMBL" id="BAABCW010000001">
    <property type="protein sequence ID" value="GAA4108177.1"/>
    <property type="molecule type" value="Genomic_DNA"/>
</dbReference>
<dbReference type="Pfam" id="PF12833">
    <property type="entry name" value="HTH_18"/>
    <property type="match status" value="1"/>
</dbReference>
<accession>A0ABP7XA22</accession>
<dbReference type="InterPro" id="IPR020449">
    <property type="entry name" value="Tscrpt_reg_AraC-type_HTH"/>
</dbReference>
<keyword evidence="6" id="KW-1185">Reference proteome</keyword>
<evidence type="ECO:0000313" key="6">
    <source>
        <dbReference type="Proteomes" id="UP001500459"/>
    </source>
</evidence>
<dbReference type="Pfam" id="PF02311">
    <property type="entry name" value="AraC_binding"/>
    <property type="match status" value="1"/>
</dbReference>
<dbReference type="Proteomes" id="UP001500459">
    <property type="component" value="Unassembled WGS sequence"/>
</dbReference>
<gene>
    <name evidence="5" type="ORF">GCM10022393_04000</name>
</gene>
<feature type="domain" description="HTH araC/xylS-type" evidence="4">
    <location>
        <begin position="155"/>
        <end position="252"/>
    </location>
</feature>
<sequence length="255" mass="30030">MLLDNLEYITIENQTTDFPKHFHETFCISLIHKGIEQIDFKGHSLFSEAGSISITNPYEIHSNPITQCESQLKFDTIYISNDLMKYMLNGKNIRFVNRKINNEKANILFVSLKQALDINNPETIEFYLIQFIEILKSYSQEYEKEYATLNFNSFNRINNYIEDHIYDKFCLDKLSKMANINKFGFSKKFKTSTGMTPMNYILMKKIFSSKKIIVQDSNLTDIAYQYNFTDMAHFSKTFKRYVGLSPKKFQENNTI</sequence>
<evidence type="ECO:0000256" key="2">
    <source>
        <dbReference type="ARBA" id="ARBA00023125"/>
    </source>
</evidence>
<dbReference type="PANTHER" id="PTHR43280">
    <property type="entry name" value="ARAC-FAMILY TRANSCRIPTIONAL REGULATOR"/>
    <property type="match status" value="1"/>
</dbReference>
<reference evidence="6" key="1">
    <citation type="journal article" date="2019" name="Int. J. Syst. Evol. Microbiol.">
        <title>The Global Catalogue of Microorganisms (GCM) 10K type strain sequencing project: providing services to taxonomists for standard genome sequencing and annotation.</title>
        <authorList>
            <consortium name="The Broad Institute Genomics Platform"/>
            <consortium name="The Broad Institute Genome Sequencing Center for Infectious Disease"/>
            <person name="Wu L."/>
            <person name="Ma J."/>
        </authorList>
    </citation>
    <scope>NUCLEOTIDE SEQUENCE [LARGE SCALE GENOMIC DNA]</scope>
    <source>
        <strain evidence="6">JCM 17106</strain>
    </source>
</reference>
<evidence type="ECO:0000259" key="4">
    <source>
        <dbReference type="PROSITE" id="PS01124"/>
    </source>
</evidence>
<dbReference type="Gene3D" id="1.10.10.60">
    <property type="entry name" value="Homeodomain-like"/>
    <property type="match status" value="2"/>
</dbReference>
<dbReference type="InterPro" id="IPR037923">
    <property type="entry name" value="HTH-like"/>
</dbReference>
<keyword evidence="2" id="KW-0238">DNA-binding</keyword>
<evidence type="ECO:0000256" key="3">
    <source>
        <dbReference type="ARBA" id="ARBA00023163"/>
    </source>
</evidence>
<keyword evidence="1" id="KW-0805">Transcription regulation</keyword>
<protein>
    <recommendedName>
        <fullName evidence="4">HTH araC/xylS-type domain-containing protein</fullName>
    </recommendedName>
</protein>
<proteinExistence type="predicted"/>
<evidence type="ECO:0000256" key="1">
    <source>
        <dbReference type="ARBA" id="ARBA00023015"/>
    </source>
</evidence>
<dbReference type="RefSeq" id="WP_344924273.1">
    <property type="nucleotide sequence ID" value="NZ_BAABCW010000001.1"/>
</dbReference>
<dbReference type="InterPro" id="IPR018062">
    <property type="entry name" value="HTH_AraC-typ_CS"/>
</dbReference>
<dbReference type="PANTHER" id="PTHR43280:SF2">
    <property type="entry name" value="HTH-TYPE TRANSCRIPTIONAL REGULATOR EXSA"/>
    <property type="match status" value="1"/>
</dbReference>
<dbReference type="PRINTS" id="PR00032">
    <property type="entry name" value="HTHARAC"/>
</dbReference>
<dbReference type="SMART" id="SM00342">
    <property type="entry name" value="HTH_ARAC"/>
    <property type="match status" value="1"/>
</dbReference>
<dbReference type="PROSITE" id="PS00041">
    <property type="entry name" value="HTH_ARAC_FAMILY_1"/>
    <property type="match status" value="1"/>
</dbReference>
<keyword evidence="3" id="KW-0804">Transcription</keyword>
<dbReference type="InterPro" id="IPR009057">
    <property type="entry name" value="Homeodomain-like_sf"/>
</dbReference>
<name>A0ABP7XA22_9FLAO</name>
<dbReference type="PROSITE" id="PS01124">
    <property type="entry name" value="HTH_ARAC_FAMILY_2"/>
    <property type="match status" value="1"/>
</dbReference>
<dbReference type="InterPro" id="IPR018060">
    <property type="entry name" value="HTH_AraC"/>
</dbReference>
<evidence type="ECO:0000313" key="5">
    <source>
        <dbReference type="EMBL" id="GAA4108177.1"/>
    </source>
</evidence>